<gene>
    <name evidence="1" type="ORF">QE152_g5216</name>
</gene>
<dbReference type="Proteomes" id="UP001458880">
    <property type="component" value="Unassembled WGS sequence"/>
</dbReference>
<reference evidence="1 2" key="1">
    <citation type="journal article" date="2024" name="BMC Genomics">
        <title>De novo assembly and annotation of Popillia japonica's genome with initial clues to its potential as an invasive pest.</title>
        <authorList>
            <person name="Cucini C."/>
            <person name="Boschi S."/>
            <person name="Funari R."/>
            <person name="Cardaioli E."/>
            <person name="Iannotti N."/>
            <person name="Marturano G."/>
            <person name="Paoli F."/>
            <person name="Bruttini M."/>
            <person name="Carapelli A."/>
            <person name="Frati F."/>
            <person name="Nardi F."/>
        </authorList>
    </citation>
    <scope>NUCLEOTIDE SEQUENCE [LARGE SCALE GENOMIC DNA]</scope>
    <source>
        <strain evidence="1">DMR45628</strain>
    </source>
</reference>
<name>A0AAW1MIC2_POPJA</name>
<sequence>MCHVDALSRNPAGEPEETECAAGLLVLANSFEESHVDALSRNPAGEPEETECATGLLVLANSFEESDWLCILQKQDSKIRDIVEILNKETKNTEEEKRVGLHRNMYRMLI</sequence>
<organism evidence="1 2">
    <name type="scientific">Popillia japonica</name>
    <name type="common">Japanese beetle</name>
    <dbReference type="NCBI Taxonomy" id="7064"/>
    <lineage>
        <taxon>Eukaryota</taxon>
        <taxon>Metazoa</taxon>
        <taxon>Ecdysozoa</taxon>
        <taxon>Arthropoda</taxon>
        <taxon>Hexapoda</taxon>
        <taxon>Insecta</taxon>
        <taxon>Pterygota</taxon>
        <taxon>Neoptera</taxon>
        <taxon>Endopterygota</taxon>
        <taxon>Coleoptera</taxon>
        <taxon>Polyphaga</taxon>
        <taxon>Scarabaeiformia</taxon>
        <taxon>Scarabaeidae</taxon>
        <taxon>Rutelinae</taxon>
        <taxon>Popillia</taxon>
    </lineage>
</organism>
<comment type="caution">
    <text evidence="1">The sequence shown here is derived from an EMBL/GenBank/DDBJ whole genome shotgun (WGS) entry which is preliminary data.</text>
</comment>
<evidence type="ECO:0000313" key="2">
    <source>
        <dbReference type="Proteomes" id="UP001458880"/>
    </source>
</evidence>
<dbReference type="EMBL" id="JASPKY010000030">
    <property type="protein sequence ID" value="KAK9747467.1"/>
    <property type="molecule type" value="Genomic_DNA"/>
</dbReference>
<protein>
    <submittedName>
        <fullName evidence="1">Uncharacterized protein</fullName>
    </submittedName>
</protein>
<evidence type="ECO:0000313" key="1">
    <source>
        <dbReference type="EMBL" id="KAK9747467.1"/>
    </source>
</evidence>
<dbReference type="AlphaFoldDB" id="A0AAW1MIC2"/>
<keyword evidence="2" id="KW-1185">Reference proteome</keyword>
<accession>A0AAW1MIC2</accession>
<proteinExistence type="predicted"/>